<accession>A0A1I6LZG6</accession>
<reference evidence="1 2" key="1">
    <citation type="submission" date="2016-10" db="EMBL/GenBank/DDBJ databases">
        <authorList>
            <person name="de Groot N.N."/>
        </authorList>
    </citation>
    <scope>NUCLEOTIDE SEQUENCE [LARGE SCALE GENOMIC DNA]</scope>
    <source>
        <strain evidence="1 2">DSM 21001</strain>
    </source>
</reference>
<dbReference type="AlphaFoldDB" id="A0A1I6LZG6"/>
<evidence type="ECO:0000313" key="2">
    <source>
        <dbReference type="Proteomes" id="UP000199024"/>
    </source>
</evidence>
<dbReference type="RefSeq" id="WP_089838135.1">
    <property type="nucleotide sequence ID" value="NZ_FOZL01000001.1"/>
</dbReference>
<sequence>MGLTIHYQGQLASDEAYVSFIAEVTAFAEARKWAVHAVAEAEREMTRYLQPEDPEADEYEDVYVGPVKGVYLLPHPECEPLSFEFDTDLFMQDFCKTQFAGPMVHAAILDLFRKTENLFEMLDIQDEADGWENPDPGHLEEQFAAATAAIQEAAEEMPGSSVGVLTPSGRILDILGE</sequence>
<protein>
    <submittedName>
        <fullName evidence="1">Uncharacterized protein</fullName>
    </submittedName>
</protein>
<dbReference type="EMBL" id="FOZL01000001">
    <property type="protein sequence ID" value="SFS08859.1"/>
    <property type="molecule type" value="Genomic_DNA"/>
</dbReference>
<keyword evidence="2" id="KW-1185">Reference proteome</keyword>
<dbReference type="OrthoDB" id="8073112at2"/>
<proteinExistence type="predicted"/>
<evidence type="ECO:0000313" key="1">
    <source>
        <dbReference type="EMBL" id="SFS08859.1"/>
    </source>
</evidence>
<gene>
    <name evidence="1" type="ORF">SAMN05421771_1548</name>
</gene>
<dbReference type="Proteomes" id="UP000199024">
    <property type="component" value="Unassembled WGS sequence"/>
</dbReference>
<name>A0A1I6LZG6_9BACT</name>
<organism evidence="1 2">
    <name type="scientific">Granulicella pectinivorans</name>
    <dbReference type="NCBI Taxonomy" id="474950"/>
    <lineage>
        <taxon>Bacteria</taxon>
        <taxon>Pseudomonadati</taxon>
        <taxon>Acidobacteriota</taxon>
        <taxon>Terriglobia</taxon>
        <taxon>Terriglobales</taxon>
        <taxon>Acidobacteriaceae</taxon>
        <taxon>Granulicella</taxon>
    </lineage>
</organism>